<evidence type="ECO:0000256" key="13">
    <source>
        <dbReference type="ARBA" id="ARBA00023136"/>
    </source>
</evidence>
<dbReference type="EC" id="2.7.10.2" evidence="4"/>
<evidence type="ECO:0000313" key="19">
    <source>
        <dbReference type="EMBL" id="QCD36437.1"/>
    </source>
</evidence>
<keyword evidence="14" id="KW-0829">Tyrosine-protein kinase</keyword>
<dbReference type="InterPro" id="IPR003856">
    <property type="entry name" value="LPS_length_determ_N"/>
</dbReference>
<comment type="catalytic activity">
    <reaction evidence="15">
        <text>L-tyrosyl-[protein] + ATP = O-phospho-L-tyrosyl-[protein] + ADP + H(+)</text>
        <dbReference type="Rhea" id="RHEA:10596"/>
        <dbReference type="Rhea" id="RHEA-COMP:10136"/>
        <dbReference type="Rhea" id="RHEA-COMP:20101"/>
        <dbReference type="ChEBI" id="CHEBI:15378"/>
        <dbReference type="ChEBI" id="CHEBI:30616"/>
        <dbReference type="ChEBI" id="CHEBI:46858"/>
        <dbReference type="ChEBI" id="CHEBI:61978"/>
        <dbReference type="ChEBI" id="CHEBI:456216"/>
        <dbReference type="EC" id="2.7.10.2"/>
    </reaction>
</comment>
<keyword evidence="12 16" id="KW-1133">Transmembrane helix</keyword>
<feature type="transmembrane region" description="Helical" evidence="16">
    <location>
        <begin position="30"/>
        <end position="48"/>
    </location>
</feature>
<evidence type="ECO:0000256" key="6">
    <source>
        <dbReference type="ARBA" id="ARBA00022519"/>
    </source>
</evidence>
<dbReference type="FunFam" id="3.40.50.300:FF:000527">
    <property type="entry name" value="Tyrosine-protein kinase etk"/>
    <property type="match status" value="1"/>
</dbReference>
<organism evidence="19 20">
    <name type="scientific">Muribaculum gordoncarteri</name>
    <dbReference type="NCBI Taxonomy" id="2530390"/>
    <lineage>
        <taxon>Bacteria</taxon>
        <taxon>Pseudomonadati</taxon>
        <taxon>Bacteroidota</taxon>
        <taxon>Bacteroidia</taxon>
        <taxon>Bacteroidales</taxon>
        <taxon>Muribaculaceae</taxon>
        <taxon>Muribaculum</taxon>
    </lineage>
</organism>
<evidence type="ECO:0000313" key="20">
    <source>
        <dbReference type="Proteomes" id="UP000297031"/>
    </source>
</evidence>
<dbReference type="GO" id="GO:0005524">
    <property type="term" value="F:ATP binding"/>
    <property type="evidence" value="ECO:0007669"/>
    <property type="project" value="UniProtKB-KW"/>
</dbReference>
<dbReference type="InterPro" id="IPR025669">
    <property type="entry name" value="AAA_dom"/>
</dbReference>
<dbReference type="GO" id="GO:0004715">
    <property type="term" value="F:non-membrane spanning protein tyrosine kinase activity"/>
    <property type="evidence" value="ECO:0007669"/>
    <property type="project" value="UniProtKB-EC"/>
</dbReference>
<dbReference type="NCBIfam" id="TIGR01007">
    <property type="entry name" value="eps_fam"/>
    <property type="match status" value="1"/>
</dbReference>
<keyword evidence="8 16" id="KW-0812">Transmembrane</keyword>
<keyword evidence="10 19" id="KW-0418">Kinase</keyword>
<dbReference type="KEGG" id="mgod:E7746_11350"/>
<dbReference type="InterPro" id="IPR027417">
    <property type="entry name" value="P-loop_NTPase"/>
</dbReference>
<evidence type="ECO:0000256" key="15">
    <source>
        <dbReference type="ARBA" id="ARBA00051245"/>
    </source>
</evidence>
<dbReference type="Gene3D" id="3.40.50.300">
    <property type="entry name" value="P-loop containing nucleotide triphosphate hydrolases"/>
    <property type="match status" value="1"/>
</dbReference>
<dbReference type="Proteomes" id="UP000297031">
    <property type="component" value="Chromosome"/>
</dbReference>
<dbReference type="InterPro" id="IPR005702">
    <property type="entry name" value="Wzc-like_C"/>
</dbReference>
<evidence type="ECO:0000259" key="18">
    <source>
        <dbReference type="Pfam" id="PF13614"/>
    </source>
</evidence>
<keyword evidence="11" id="KW-0067">ATP-binding</keyword>
<keyword evidence="5" id="KW-1003">Cell membrane</keyword>
<evidence type="ECO:0000256" key="3">
    <source>
        <dbReference type="ARBA" id="ARBA00008883"/>
    </source>
</evidence>
<gene>
    <name evidence="19" type="ORF">E7746_11350</name>
</gene>
<feature type="domain" description="Polysaccharide chain length determinant N-terminal" evidence="17">
    <location>
        <begin position="14"/>
        <end position="106"/>
    </location>
</feature>
<evidence type="ECO:0000256" key="14">
    <source>
        <dbReference type="ARBA" id="ARBA00023137"/>
    </source>
</evidence>
<proteinExistence type="inferred from homology"/>
<keyword evidence="9" id="KW-0547">Nucleotide-binding</keyword>
<dbReference type="PANTHER" id="PTHR32309">
    <property type="entry name" value="TYROSINE-PROTEIN KINASE"/>
    <property type="match status" value="1"/>
</dbReference>
<evidence type="ECO:0000256" key="9">
    <source>
        <dbReference type="ARBA" id="ARBA00022741"/>
    </source>
</evidence>
<dbReference type="OrthoDB" id="9794577at2"/>
<dbReference type="GO" id="GO:0005886">
    <property type="term" value="C:plasma membrane"/>
    <property type="evidence" value="ECO:0007669"/>
    <property type="project" value="UniProtKB-SubCell"/>
</dbReference>
<keyword evidence="7 19" id="KW-0808">Transferase</keyword>
<reference evidence="19 20" key="1">
    <citation type="submission" date="2019-02" db="EMBL/GenBank/DDBJ databases">
        <title>Isolation and identification of novel species under the genus Muribaculum.</title>
        <authorList>
            <person name="Miyake S."/>
            <person name="Ding Y."/>
            <person name="Low A."/>
            <person name="Soh M."/>
            <person name="Seedorf H."/>
        </authorList>
    </citation>
    <scope>NUCLEOTIDE SEQUENCE [LARGE SCALE GENOMIC DNA]</scope>
    <source>
        <strain evidence="19 20">TLL-A4</strain>
    </source>
</reference>
<dbReference type="CDD" id="cd05387">
    <property type="entry name" value="BY-kinase"/>
    <property type="match status" value="1"/>
</dbReference>
<keyword evidence="13 16" id="KW-0472">Membrane</keyword>
<comment type="subcellular location">
    <subcellularLocation>
        <location evidence="1">Cell inner membrane</location>
        <topology evidence="1">Multi-pass membrane protein</topology>
    </subcellularLocation>
</comment>
<dbReference type="AlphaFoldDB" id="A0A4P7VQ90"/>
<evidence type="ECO:0000256" key="1">
    <source>
        <dbReference type="ARBA" id="ARBA00004429"/>
    </source>
</evidence>
<evidence type="ECO:0000256" key="8">
    <source>
        <dbReference type="ARBA" id="ARBA00022692"/>
    </source>
</evidence>
<dbReference type="InterPro" id="IPR050445">
    <property type="entry name" value="Bact_polysacc_biosynth/exp"/>
</dbReference>
<evidence type="ECO:0000256" key="7">
    <source>
        <dbReference type="ARBA" id="ARBA00022679"/>
    </source>
</evidence>
<dbReference type="EMBL" id="CP039393">
    <property type="protein sequence ID" value="QCD36437.1"/>
    <property type="molecule type" value="Genomic_DNA"/>
</dbReference>
<evidence type="ECO:0000259" key="17">
    <source>
        <dbReference type="Pfam" id="PF02706"/>
    </source>
</evidence>
<comment type="similarity">
    <text evidence="2">Belongs to the CpsD/CapB family.</text>
</comment>
<dbReference type="PANTHER" id="PTHR32309:SF13">
    <property type="entry name" value="FERRIC ENTEROBACTIN TRANSPORT PROTEIN FEPE"/>
    <property type="match status" value="1"/>
</dbReference>
<evidence type="ECO:0000256" key="2">
    <source>
        <dbReference type="ARBA" id="ARBA00007316"/>
    </source>
</evidence>
<name>A0A4P7VQ90_9BACT</name>
<dbReference type="SUPFAM" id="SSF52540">
    <property type="entry name" value="P-loop containing nucleoside triphosphate hydrolases"/>
    <property type="match status" value="1"/>
</dbReference>
<evidence type="ECO:0000256" key="5">
    <source>
        <dbReference type="ARBA" id="ARBA00022475"/>
    </source>
</evidence>
<sequence length="769" mass="85588">MKPNDPAYKKRDNRIEIADLISLYRSKWPAFLISIAACLAVAALYIYIKAPVYEIQANILITDDDKTSDFMRSISMADMFVNNTSVDEEMSILNSHSLFRNVTEELGCNITYTVKENLIKRTKKYSGTPVKLTPPAGIADTLRRSLKFKLKADKEGVVSVTVRNNRDKIVGEVKEKRFPVTVTTPYGDFILSTTDTYEKGRSLSMQIGFCGYDLAAELLQKEVMCYIPNKKADVITVALNSTDINYAKSVVNAVIQQYNARGIEENQRKAQQTADFIDKRLVDISKELNDAESDIEQYKQSHDIVDVEVETKYLLTRKGTLEESLIAAETEVGVLELTRDFIADPANRFNLIPTPLGAEAAAEAIEAYNSLILERIRLEKSAKPGNKVLTALNEQIDAMRTNVATTLERSIASARVTLNELRGKSGDSQSRLGDIPAREREFVNIKRRQAVKENLYLFLLKEREESALRIANAVPKGMIIDKAYALSDQVNMTPAKVLILAFLLGLFIVPLWLYFRSLIRNKFSDMRELQRLTTIPILGEVSLDRSGDKLVTAGNSSSSTAELFRLLRSNLQFITGGINAKVLLVTSSTAGEGKSFVAINMAASLTISGKRVVLVGMDIRNPQLTNYLGVASETGLTTYLSSSQYTIDDITVHHPEVKGLDIITSGPVPPNPSELLMSTRVDNLFSELRSRYDYIIIDSAPVGMVSDTYSLARVSDATIYVCRANHTTFSDIEFVNRLYAEKRLPHIALVLNGTHVRKGYGYGYGYGKA</sequence>
<comment type="similarity">
    <text evidence="3">Belongs to the etk/wzc family.</text>
</comment>
<evidence type="ECO:0000256" key="11">
    <source>
        <dbReference type="ARBA" id="ARBA00022840"/>
    </source>
</evidence>
<feature type="transmembrane region" description="Helical" evidence="16">
    <location>
        <begin position="497"/>
        <end position="515"/>
    </location>
</feature>
<keyword evidence="20" id="KW-1185">Reference proteome</keyword>
<dbReference type="GO" id="GO:0042802">
    <property type="term" value="F:identical protein binding"/>
    <property type="evidence" value="ECO:0007669"/>
    <property type="project" value="UniProtKB-ARBA"/>
</dbReference>
<dbReference type="Pfam" id="PF02706">
    <property type="entry name" value="Wzz"/>
    <property type="match status" value="1"/>
</dbReference>
<evidence type="ECO:0000256" key="10">
    <source>
        <dbReference type="ARBA" id="ARBA00022777"/>
    </source>
</evidence>
<dbReference type="RefSeq" id="WP_136410862.1">
    <property type="nucleotide sequence ID" value="NZ_CP039393.1"/>
</dbReference>
<evidence type="ECO:0000256" key="12">
    <source>
        <dbReference type="ARBA" id="ARBA00022989"/>
    </source>
</evidence>
<feature type="domain" description="AAA" evidence="18">
    <location>
        <begin position="581"/>
        <end position="711"/>
    </location>
</feature>
<accession>A0A4P7VQ90</accession>
<protein>
    <recommendedName>
        <fullName evidence="4">non-specific protein-tyrosine kinase</fullName>
        <ecNumber evidence="4">2.7.10.2</ecNumber>
    </recommendedName>
</protein>
<dbReference type="Pfam" id="PF13614">
    <property type="entry name" value="AAA_31"/>
    <property type="match status" value="1"/>
</dbReference>
<keyword evidence="6" id="KW-0997">Cell inner membrane</keyword>
<evidence type="ECO:0000256" key="4">
    <source>
        <dbReference type="ARBA" id="ARBA00011903"/>
    </source>
</evidence>
<evidence type="ECO:0000256" key="16">
    <source>
        <dbReference type="SAM" id="Phobius"/>
    </source>
</evidence>